<dbReference type="PROSITE" id="PS01097">
    <property type="entry name" value="HUPF_HYPC"/>
    <property type="match status" value="1"/>
</dbReference>
<accession>A0AAU0N1X6</accession>
<dbReference type="Pfam" id="PF01455">
    <property type="entry name" value="HupF_HypC"/>
    <property type="match status" value="1"/>
</dbReference>
<dbReference type="GO" id="GO:0005506">
    <property type="term" value="F:iron ion binding"/>
    <property type="evidence" value="ECO:0007669"/>
    <property type="project" value="TreeGrafter"/>
</dbReference>
<dbReference type="AlphaFoldDB" id="A0AAU0N1X6"/>
<gene>
    <name evidence="2" type="ORF">R5R33_00350</name>
</gene>
<dbReference type="EMBL" id="CP137555">
    <property type="protein sequence ID" value="WOX05629.1"/>
    <property type="molecule type" value="Genomic_DNA"/>
</dbReference>
<dbReference type="GO" id="GO:1902670">
    <property type="term" value="F:carbon dioxide binding"/>
    <property type="evidence" value="ECO:0007669"/>
    <property type="project" value="TreeGrafter"/>
</dbReference>
<proteinExistence type="inferred from homology"/>
<evidence type="ECO:0000256" key="1">
    <source>
        <dbReference type="ARBA" id="ARBA00006018"/>
    </source>
</evidence>
<dbReference type="SUPFAM" id="SSF159127">
    <property type="entry name" value="HupF/HypC-like"/>
    <property type="match status" value="1"/>
</dbReference>
<protein>
    <submittedName>
        <fullName evidence="2">HypC/HybG/HupF family hydrogenase formation chaperone</fullName>
    </submittedName>
</protein>
<dbReference type="RefSeq" id="WP_318954099.1">
    <property type="nucleotide sequence ID" value="NZ_CP137555.1"/>
</dbReference>
<keyword evidence="3" id="KW-1185">Reference proteome</keyword>
<dbReference type="PANTHER" id="PTHR35177:SF2">
    <property type="entry name" value="HYDROGENASE MATURATION FACTOR HYBG"/>
    <property type="match status" value="1"/>
</dbReference>
<reference evidence="2 3" key="1">
    <citation type="submission" date="2023-10" db="EMBL/GenBank/DDBJ databases">
        <title>Description of Microbulbifer bruguierae sp. nov., isolated from the sediments of mangrove plant Bruguiera sexangula and comparative genomic analyses of the genus Microbulbifer.</title>
        <authorList>
            <person name="Long M."/>
        </authorList>
    </citation>
    <scope>NUCLEOTIDE SEQUENCE [LARGE SCALE GENOMIC DNA]</scope>
    <source>
        <strain evidence="2 3">SPO729</strain>
    </source>
</reference>
<dbReference type="FunFam" id="2.30.30.140:FF:000022">
    <property type="entry name" value="Hydrogenase assembly chaperone HybG"/>
    <property type="match status" value="1"/>
</dbReference>
<dbReference type="PANTHER" id="PTHR35177">
    <property type="entry name" value="HYDROGENASE MATURATION FACTOR HYBG"/>
    <property type="match status" value="1"/>
</dbReference>
<organism evidence="2 3">
    <name type="scientific">Microbulbifer pacificus</name>
    <dbReference type="NCBI Taxonomy" id="407164"/>
    <lineage>
        <taxon>Bacteria</taxon>
        <taxon>Pseudomonadati</taxon>
        <taxon>Pseudomonadota</taxon>
        <taxon>Gammaproteobacteria</taxon>
        <taxon>Cellvibrionales</taxon>
        <taxon>Microbulbiferaceae</taxon>
        <taxon>Microbulbifer</taxon>
    </lineage>
</organism>
<dbReference type="InterPro" id="IPR019812">
    <property type="entry name" value="Hydgase_assmbl_chp_CS"/>
</dbReference>
<evidence type="ECO:0000313" key="3">
    <source>
        <dbReference type="Proteomes" id="UP001302477"/>
    </source>
</evidence>
<dbReference type="GO" id="GO:0051604">
    <property type="term" value="P:protein maturation"/>
    <property type="evidence" value="ECO:0007669"/>
    <property type="project" value="TreeGrafter"/>
</dbReference>
<dbReference type="KEGG" id="mpaf:R5R33_00350"/>
<comment type="similarity">
    <text evidence="1">Belongs to the HupF/HypC family.</text>
</comment>
<sequence>MCLGIPGRVEEILNLAALERTARVSFGGITKDINIAYVPEAVVGDYVIVHVGFAISRVNEQEAQRIFDYLGQLGDLEELE</sequence>
<dbReference type="InterPro" id="IPR001109">
    <property type="entry name" value="Hydrogenase_HupF/HypC"/>
</dbReference>
<dbReference type="PRINTS" id="PR00445">
    <property type="entry name" value="HUPFHYPC"/>
</dbReference>
<name>A0AAU0N1X6_9GAMM</name>
<dbReference type="NCBIfam" id="TIGR00074">
    <property type="entry name" value="hypC_hupF"/>
    <property type="match status" value="1"/>
</dbReference>
<evidence type="ECO:0000313" key="2">
    <source>
        <dbReference type="EMBL" id="WOX05629.1"/>
    </source>
</evidence>
<dbReference type="Gene3D" id="2.30.30.140">
    <property type="match status" value="1"/>
</dbReference>
<dbReference type="Proteomes" id="UP001302477">
    <property type="component" value="Chromosome"/>
</dbReference>